<feature type="compositionally biased region" description="Basic and acidic residues" evidence="1">
    <location>
        <begin position="30"/>
        <end position="48"/>
    </location>
</feature>
<keyword evidence="3" id="KW-1185">Reference proteome</keyword>
<dbReference type="EMBL" id="KV745326">
    <property type="protein sequence ID" value="OCK75363.1"/>
    <property type="molecule type" value="Genomic_DNA"/>
</dbReference>
<reference evidence="2 3" key="1">
    <citation type="journal article" date="2016" name="Nat. Commun.">
        <title>Ectomycorrhizal ecology is imprinted in the genome of the dominant symbiotic fungus Cenococcum geophilum.</title>
        <authorList>
            <consortium name="DOE Joint Genome Institute"/>
            <person name="Peter M."/>
            <person name="Kohler A."/>
            <person name="Ohm R.A."/>
            <person name="Kuo A."/>
            <person name="Krutzmann J."/>
            <person name="Morin E."/>
            <person name="Arend M."/>
            <person name="Barry K.W."/>
            <person name="Binder M."/>
            <person name="Choi C."/>
            <person name="Clum A."/>
            <person name="Copeland A."/>
            <person name="Grisel N."/>
            <person name="Haridas S."/>
            <person name="Kipfer T."/>
            <person name="LaButti K."/>
            <person name="Lindquist E."/>
            <person name="Lipzen A."/>
            <person name="Maire R."/>
            <person name="Meier B."/>
            <person name="Mihaltcheva S."/>
            <person name="Molinier V."/>
            <person name="Murat C."/>
            <person name="Poggeler S."/>
            <person name="Quandt C.A."/>
            <person name="Sperisen C."/>
            <person name="Tritt A."/>
            <person name="Tisserant E."/>
            <person name="Crous P.W."/>
            <person name="Henrissat B."/>
            <person name="Nehls U."/>
            <person name="Egli S."/>
            <person name="Spatafora J.W."/>
            <person name="Grigoriev I.V."/>
            <person name="Martin F.M."/>
        </authorList>
    </citation>
    <scope>NUCLEOTIDE SEQUENCE [LARGE SCALE GENOMIC DNA]</scope>
    <source>
        <strain evidence="2 3">CBS 459.81</strain>
    </source>
</reference>
<evidence type="ECO:0000313" key="2">
    <source>
        <dbReference type="EMBL" id="OCK75363.1"/>
    </source>
</evidence>
<organism evidence="2 3">
    <name type="scientific">Lepidopterella palustris CBS 459.81</name>
    <dbReference type="NCBI Taxonomy" id="1314670"/>
    <lineage>
        <taxon>Eukaryota</taxon>
        <taxon>Fungi</taxon>
        <taxon>Dikarya</taxon>
        <taxon>Ascomycota</taxon>
        <taxon>Pezizomycotina</taxon>
        <taxon>Dothideomycetes</taxon>
        <taxon>Pleosporomycetidae</taxon>
        <taxon>Mytilinidiales</taxon>
        <taxon>Argynnaceae</taxon>
        <taxon>Lepidopterella</taxon>
    </lineage>
</organism>
<dbReference type="Proteomes" id="UP000250266">
    <property type="component" value="Unassembled WGS sequence"/>
</dbReference>
<protein>
    <submittedName>
        <fullName evidence="2">Uncharacterized protein</fullName>
    </submittedName>
</protein>
<feature type="region of interest" description="Disordered" evidence="1">
    <location>
        <begin position="30"/>
        <end position="53"/>
    </location>
</feature>
<evidence type="ECO:0000256" key="1">
    <source>
        <dbReference type="SAM" id="MobiDB-lite"/>
    </source>
</evidence>
<evidence type="ECO:0000313" key="3">
    <source>
        <dbReference type="Proteomes" id="UP000250266"/>
    </source>
</evidence>
<dbReference type="OrthoDB" id="66964at2759"/>
<accession>A0A8E2JAI6</accession>
<proteinExistence type="predicted"/>
<dbReference type="AlphaFoldDB" id="A0A8E2JAI6"/>
<name>A0A8E2JAI6_9PEZI</name>
<gene>
    <name evidence="2" type="ORF">K432DRAFT_337579</name>
</gene>
<sequence length="306" mass="33531">MLPPVDPSTLEQNPGFKTLYKDLCSRKLNSDGSSKDLRRQRAQDETRKKLSTARTEAAKSQILRDSLVDLPSRAKELPSELHEVIEIICAQLHGQIALEDREILEDDTDYFLENIEPISRAISTTLTTTTTHLALIANPDTPPPIPSLPKASTALLDSTSNLADELSHTRIALATLVSKVLQTHRDLLETLIRILEQTMHGSVARATRAQAELLAAKATSLDLQASIHASTHPPPPSLLSALKAYNAAMATQKSTLKSREQGAERTLQAYERAGGKAMLDISARYGHLGAEIEKVKEEIGRLERGE</sequence>